<protein>
    <submittedName>
        <fullName evidence="2">Uncharacterized protein</fullName>
    </submittedName>
</protein>
<proteinExistence type="predicted"/>
<sequence>MKRLFFVATLLVAGIVSAKEGNIPSKDLKNEISNHQFENEISNNVNKKVLGIFDFNEKSNAVAHSKCYVEDKSGNLHEVKCPKIIILR</sequence>
<feature type="signal peptide" evidence="1">
    <location>
        <begin position="1"/>
        <end position="18"/>
    </location>
</feature>
<evidence type="ECO:0000313" key="2">
    <source>
        <dbReference type="EMBL" id="MCW0524621.1"/>
    </source>
</evidence>
<name>A0AAP3EXB9_RIEAN</name>
<gene>
    <name evidence="2" type="ORF">OKE68_09875</name>
</gene>
<reference evidence="2" key="1">
    <citation type="submission" date="2022-10" db="EMBL/GenBank/DDBJ databases">
        <title>Sifting through the core-genome to identify putative cross-protective antigens against Riemerella anatipestifer.</title>
        <authorList>
            <person name="Zheng X."/>
            <person name="Zhang W."/>
        </authorList>
    </citation>
    <scope>NUCLEOTIDE SEQUENCE</scope>
    <source>
        <strain evidence="2">ZWRA178</strain>
    </source>
</reference>
<dbReference type="AlphaFoldDB" id="A0AAP3EXB9"/>
<accession>A0AAP3EXB9</accession>
<organism evidence="2 3">
    <name type="scientific">Riemerella anatipestifer</name>
    <name type="common">Moraxella anatipestifer</name>
    <dbReference type="NCBI Taxonomy" id="34085"/>
    <lineage>
        <taxon>Bacteria</taxon>
        <taxon>Pseudomonadati</taxon>
        <taxon>Bacteroidota</taxon>
        <taxon>Flavobacteriia</taxon>
        <taxon>Flavobacteriales</taxon>
        <taxon>Weeksellaceae</taxon>
        <taxon>Riemerella</taxon>
    </lineage>
</organism>
<dbReference type="Proteomes" id="UP001207440">
    <property type="component" value="Unassembled WGS sequence"/>
</dbReference>
<comment type="caution">
    <text evidence="2">The sequence shown here is derived from an EMBL/GenBank/DDBJ whole genome shotgun (WGS) entry which is preliminary data.</text>
</comment>
<dbReference type="RefSeq" id="WP_214194130.1">
    <property type="nucleotide sequence ID" value="NZ_CP081925.1"/>
</dbReference>
<evidence type="ECO:0000256" key="1">
    <source>
        <dbReference type="SAM" id="SignalP"/>
    </source>
</evidence>
<dbReference type="EMBL" id="JAOZYT010000081">
    <property type="protein sequence ID" value="MCW0524621.1"/>
    <property type="molecule type" value="Genomic_DNA"/>
</dbReference>
<evidence type="ECO:0000313" key="3">
    <source>
        <dbReference type="Proteomes" id="UP001207440"/>
    </source>
</evidence>
<keyword evidence="1" id="KW-0732">Signal</keyword>
<feature type="chain" id="PRO_5042890247" evidence="1">
    <location>
        <begin position="19"/>
        <end position="88"/>
    </location>
</feature>